<protein>
    <recommendedName>
        <fullName evidence="2">Capsule synthesis protein CapA domain-containing protein</fullName>
    </recommendedName>
</protein>
<dbReference type="PANTHER" id="PTHR33393:SF11">
    <property type="entry name" value="POLYGLUTAMINE SYNTHESIS ACCESSORY PROTEIN RV0574C-RELATED"/>
    <property type="match status" value="1"/>
</dbReference>
<dbReference type="EMBL" id="CADCVS010000402">
    <property type="protein sequence ID" value="CAA9522328.1"/>
    <property type="molecule type" value="Genomic_DNA"/>
</dbReference>
<comment type="similarity">
    <text evidence="1">Belongs to the CapA family.</text>
</comment>
<accession>A0A6J4TH18</accession>
<dbReference type="Gene3D" id="3.60.21.10">
    <property type="match status" value="1"/>
</dbReference>
<evidence type="ECO:0000256" key="1">
    <source>
        <dbReference type="ARBA" id="ARBA00005662"/>
    </source>
</evidence>
<name>A0A6J4TH18_9ACTN</name>
<dbReference type="AlphaFoldDB" id="A0A6J4TH18"/>
<reference evidence="3" key="1">
    <citation type="submission" date="2020-02" db="EMBL/GenBank/DDBJ databases">
        <authorList>
            <person name="Meier V. D."/>
        </authorList>
    </citation>
    <scope>NUCLEOTIDE SEQUENCE</scope>
    <source>
        <strain evidence="3">AVDCRST_MAG30</strain>
    </source>
</reference>
<feature type="non-terminal residue" evidence="3">
    <location>
        <position position="1"/>
    </location>
</feature>
<organism evidence="3">
    <name type="scientific">uncultured Solirubrobacteraceae bacterium</name>
    <dbReference type="NCBI Taxonomy" id="1162706"/>
    <lineage>
        <taxon>Bacteria</taxon>
        <taxon>Bacillati</taxon>
        <taxon>Actinomycetota</taxon>
        <taxon>Thermoleophilia</taxon>
        <taxon>Solirubrobacterales</taxon>
        <taxon>Solirubrobacteraceae</taxon>
        <taxon>environmental samples</taxon>
    </lineage>
</organism>
<dbReference type="InterPro" id="IPR052169">
    <property type="entry name" value="CW_Biosynth-Accessory"/>
</dbReference>
<dbReference type="InterPro" id="IPR019079">
    <property type="entry name" value="Capsule_synth_CapA"/>
</dbReference>
<dbReference type="SUPFAM" id="SSF56300">
    <property type="entry name" value="Metallo-dependent phosphatases"/>
    <property type="match status" value="1"/>
</dbReference>
<sequence length="255" mass="27277">GSNCFAFQAPASYARGLAKVGFDVFNLANNHSRDFGTTGLRQTVRALRAAGVRHTGLPGDVRFVRVRGRRVAFLGFAPYPWTSPLTDIRAARKQIAGAARRADTVVVFMHAGAEGAGALRVPYGRERAFGEDRGETRRFARAAVDAGADAVLGSGPHVLRGMECYRRRVIAYSLGNFVGYRTLSTSGVLSLSGVLRVRLGPKGNLVGGRLMPVRLRAPGVPHPGGASVGLVRRLSRTDFGRRACRIGRRGGLALP</sequence>
<proteinExistence type="inferred from homology"/>
<dbReference type="Pfam" id="PF09587">
    <property type="entry name" value="PGA_cap"/>
    <property type="match status" value="1"/>
</dbReference>
<dbReference type="PANTHER" id="PTHR33393">
    <property type="entry name" value="POLYGLUTAMINE SYNTHESIS ACCESSORY PROTEIN RV0574C-RELATED"/>
    <property type="match status" value="1"/>
</dbReference>
<evidence type="ECO:0000259" key="2">
    <source>
        <dbReference type="SMART" id="SM00854"/>
    </source>
</evidence>
<evidence type="ECO:0000313" key="3">
    <source>
        <dbReference type="EMBL" id="CAA9522328.1"/>
    </source>
</evidence>
<dbReference type="InterPro" id="IPR029052">
    <property type="entry name" value="Metallo-depent_PP-like"/>
</dbReference>
<feature type="domain" description="Capsule synthesis protein CapA" evidence="2">
    <location>
        <begin position="1"/>
        <end position="181"/>
    </location>
</feature>
<dbReference type="SMART" id="SM00854">
    <property type="entry name" value="PGA_cap"/>
    <property type="match status" value="1"/>
</dbReference>
<gene>
    <name evidence="3" type="ORF">AVDCRST_MAG30-3119</name>
</gene>